<dbReference type="Pfam" id="PF00096">
    <property type="entry name" value="zf-C2H2"/>
    <property type="match status" value="3"/>
</dbReference>
<feature type="compositionally biased region" description="Low complexity" evidence="11">
    <location>
        <begin position="1143"/>
        <end position="1158"/>
    </location>
</feature>
<dbReference type="InterPro" id="IPR013087">
    <property type="entry name" value="Znf_C2H2_type"/>
</dbReference>
<protein>
    <recommendedName>
        <fullName evidence="12">C2H2-type domain-containing protein</fullName>
    </recommendedName>
</protein>
<dbReference type="Proteomes" id="UP001497623">
    <property type="component" value="Unassembled WGS sequence"/>
</dbReference>
<evidence type="ECO:0000256" key="3">
    <source>
        <dbReference type="ARBA" id="ARBA00022737"/>
    </source>
</evidence>
<dbReference type="GO" id="GO:0000978">
    <property type="term" value="F:RNA polymerase II cis-regulatory region sequence-specific DNA binding"/>
    <property type="evidence" value="ECO:0007669"/>
    <property type="project" value="TreeGrafter"/>
</dbReference>
<name>A0AAV2RGD2_MEGNR</name>
<feature type="compositionally biased region" description="Polar residues" evidence="11">
    <location>
        <begin position="161"/>
        <end position="171"/>
    </location>
</feature>
<comment type="caution">
    <text evidence="13">The sequence shown here is derived from an EMBL/GenBank/DDBJ whole genome shotgun (WGS) entry which is preliminary data.</text>
</comment>
<accession>A0AAV2RGD2</accession>
<feature type="domain" description="C2H2-type" evidence="12">
    <location>
        <begin position="945"/>
        <end position="972"/>
    </location>
</feature>
<dbReference type="FunFam" id="3.30.160.60:FF:000902">
    <property type="entry name" value="Zinc finger protein 445"/>
    <property type="match status" value="1"/>
</dbReference>
<keyword evidence="3" id="KW-0677">Repeat</keyword>
<feature type="domain" description="C2H2-type" evidence="12">
    <location>
        <begin position="1001"/>
        <end position="1028"/>
    </location>
</feature>
<feature type="region of interest" description="Disordered" evidence="11">
    <location>
        <begin position="1070"/>
        <end position="1091"/>
    </location>
</feature>
<feature type="domain" description="C2H2-type" evidence="12">
    <location>
        <begin position="973"/>
        <end position="1000"/>
    </location>
</feature>
<organism evidence="13 14">
    <name type="scientific">Meganyctiphanes norvegica</name>
    <name type="common">Northern krill</name>
    <name type="synonym">Thysanopoda norvegica</name>
    <dbReference type="NCBI Taxonomy" id="48144"/>
    <lineage>
        <taxon>Eukaryota</taxon>
        <taxon>Metazoa</taxon>
        <taxon>Ecdysozoa</taxon>
        <taxon>Arthropoda</taxon>
        <taxon>Crustacea</taxon>
        <taxon>Multicrustacea</taxon>
        <taxon>Malacostraca</taxon>
        <taxon>Eumalacostraca</taxon>
        <taxon>Eucarida</taxon>
        <taxon>Euphausiacea</taxon>
        <taxon>Euphausiidae</taxon>
        <taxon>Meganyctiphanes</taxon>
    </lineage>
</organism>
<evidence type="ECO:0000256" key="11">
    <source>
        <dbReference type="SAM" id="MobiDB-lite"/>
    </source>
</evidence>
<keyword evidence="14" id="KW-1185">Reference proteome</keyword>
<sequence>MGYLHCPLCDSESLTNVRDLQQRMAAALTRPFSCPICSESVSGLPAFHHHLAEHLPIQQPTSIGTPNSVTNSETSSTNINGSSTPQYSSVPNSPESFTEFLSTLSGNNEVPPVHKNNVVGVSTESIPQLERLEIKDDQSNHYGSCSSLISEIQDRPRSENSVEQPQISKPNNGFEKDTGGITSTNQYPCDICGIVYSTENFLKIHKNIVHGNDKMEPSEISCKHCTLSFDNFDTFRAHVSETHSERQYICDRCPKTFKLKGSLLVHKRMFHDPLSPGSCNICHKSFTTRARKELHERRYHGLGLESLFKTPSALSPKSSENQQGKSSITDQSNSLLESLRDKNLEANSNDSKISTPNSPVEQPIDIQSPISQQTVQDTQTLEDQKKIINIERMDLSEYKLPVQNLKEQQINDNQYIMKSNQIHSNSDYQTFLKEEPVQNASKKSCVDESEKCDIGVKTNLFTLNDSTHNSLVNSFPESSNQQDQQMDVDDSCNMDNFLGNLNETSGRNQNISSDILCHATKSMNKKSEKEFENHTFPNVFENFLATELPHSAISEQVSDKTKNSILDKSSRQVAIGNRNINTKGNQESINMIQETEIHTGEIISKTVLQNSPIAIVSPQPQNTIHTTQSSSYHSPVTVYPENVRRNSFPFICSDSNQVSQLNQIIDSNTIQLPPAPPTFMVQKIQQQIQNQQAAFQHLLNHQQNNISTNCIQYPNISPYMLSANAFSMPITTTSLKTSISSPLCSSYSTSLQSDKAGSEFKSGMFSGSIPTLTQSSVNTPKTSWATSDITPVFLSSNISSTEKDITKHTNMTAITNSIKQTIPQNKVPNSLTEKQEIEDDEKSKQPENKIEMPFMSPTSPSSMSMLPVIGNPLITESSKQSDCASTRAEICQIQALLMGNANLQRKDQEAIKDWKQWECDICKKSFTTKYFLKKHKRLHTGETPYSCAECGKTFTFQQSYHKHVLYHSDDKPHQCSHCGRCFKEMSTLHNHVRIHTGEKPFACETCGKAFRQRVSYLVHQRIHTGEMPYHCEACDRSFRYKVSLRSHKCEPGTSPGKCAATYTGSPLLQQNTSLAPAHSPESQNTASSNITMNKSPEATFREQSVGSSDSFHVAMHGPLQIGLDQFEKTQNIALQPTDEKHQQWVQQQKQQSDQLQQQKMVSPHIKNPPLSTIDLSSLRCSPLDGYVEKVTDKNSFNSVPKPSASTSVTNSLGQSGAGGLLQQIVNSQDPVSLALLSAASQPLGYTSQRIPTQVVPSMSQSDHKSQPGTPIMMFPNLSPTHVDHADMDHDTFLNNLLF</sequence>
<feature type="compositionally biased region" description="Basic and acidic residues" evidence="11">
    <location>
        <begin position="841"/>
        <end position="850"/>
    </location>
</feature>
<keyword evidence="4 10" id="KW-0863">Zinc-finger</keyword>
<evidence type="ECO:0000256" key="5">
    <source>
        <dbReference type="ARBA" id="ARBA00022833"/>
    </source>
</evidence>
<dbReference type="FunFam" id="3.30.160.60:FF:000087">
    <property type="entry name" value="Zinc finger protein 354B"/>
    <property type="match status" value="1"/>
</dbReference>
<evidence type="ECO:0000259" key="12">
    <source>
        <dbReference type="PROSITE" id="PS50157"/>
    </source>
</evidence>
<evidence type="ECO:0000313" key="14">
    <source>
        <dbReference type="Proteomes" id="UP001497623"/>
    </source>
</evidence>
<feature type="compositionally biased region" description="Polar residues" evidence="11">
    <location>
        <begin position="312"/>
        <end position="332"/>
    </location>
</feature>
<feature type="region of interest" description="Disordered" evidence="11">
    <location>
        <begin position="58"/>
        <end position="98"/>
    </location>
</feature>
<dbReference type="FunFam" id="3.30.160.60:FF:001732">
    <property type="entry name" value="Zgc:162936"/>
    <property type="match status" value="1"/>
</dbReference>
<dbReference type="PROSITE" id="PS00028">
    <property type="entry name" value="ZINC_FINGER_C2H2_1"/>
    <property type="match status" value="7"/>
</dbReference>
<gene>
    <name evidence="13" type="ORF">MNOR_LOCUS23119</name>
</gene>
<keyword evidence="5" id="KW-0862">Zinc</keyword>
<dbReference type="GO" id="GO:0001228">
    <property type="term" value="F:DNA-binding transcription activator activity, RNA polymerase II-specific"/>
    <property type="evidence" value="ECO:0007669"/>
    <property type="project" value="TreeGrafter"/>
</dbReference>
<evidence type="ECO:0000256" key="10">
    <source>
        <dbReference type="PROSITE-ProRule" id="PRU00042"/>
    </source>
</evidence>
<keyword evidence="9" id="KW-0539">Nucleus</keyword>
<dbReference type="FunFam" id="3.30.160.60:FF:000710">
    <property type="entry name" value="Zinc finger protein 768"/>
    <property type="match status" value="1"/>
</dbReference>
<feature type="domain" description="C2H2-type" evidence="12">
    <location>
        <begin position="917"/>
        <end position="944"/>
    </location>
</feature>
<evidence type="ECO:0000256" key="6">
    <source>
        <dbReference type="ARBA" id="ARBA00023015"/>
    </source>
</evidence>
<feature type="compositionally biased region" description="Low complexity" evidence="11">
    <location>
        <begin position="65"/>
        <end position="84"/>
    </location>
</feature>
<dbReference type="PROSITE" id="PS50157">
    <property type="entry name" value="ZINC_FINGER_C2H2_2"/>
    <property type="match status" value="7"/>
</dbReference>
<evidence type="ECO:0000256" key="7">
    <source>
        <dbReference type="ARBA" id="ARBA00023125"/>
    </source>
</evidence>
<dbReference type="FunFam" id="3.30.160.60:FF:001573">
    <property type="entry name" value="Zinc finger protein 407"/>
    <property type="match status" value="1"/>
</dbReference>
<feature type="region of interest" description="Disordered" evidence="11">
    <location>
        <begin position="310"/>
        <end position="332"/>
    </location>
</feature>
<keyword evidence="7" id="KW-0238">DNA-binding</keyword>
<keyword evidence="6" id="KW-0805">Transcription regulation</keyword>
<feature type="region of interest" description="Disordered" evidence="11">
    <location>
        <begin position="152"/>
        <end position="180"/>
    </location>
</feature>
<dbReference type="PANTHER" id="PTHR24376:SF235">
    <property type="entry name" value="C2H2-TYPE DOMAIN-CONTAINING PROTEIN"/>
    <property type="match status" value="1"/>
</dbReference>
<feature type="domain" description="C2H2-type" evidence="12">
    <location>
        <begin position="248"/>
        <end position="276"/>
    </location>
</feature>
<dbReference type="Gene3D" id="3.30.160.60">
    <property type="entry name" value="Classic Zinc Finger"/>
    <property type="match status" value="7"/>
</dbReference>
<evidence type="ECO:0000256" key="9">
    <source>
        <dbReference type="ARBA" id="ARBA00023242"/>
    </source>
</evidence>
<dbReference type="SUPFAM" id="SSF57667">
    <property type="entry name" value="beta-beta-alpha zinc fingers"/>
    <property type="match status" value="5"/>
</dbReference>
<feature type="domain" description="C2H2-type" evidence="12">
    <location>
        <begin position="1029"/>
        <end position="1048"/>
    </location>
</feature>
<evidence type="ECO:0000256" key="2">
    <source>
        <dbReference type="ARBA" id="ARBA00022723"/>
    </source>
</evidence>
<dbReference type="SMART" id="SM00355">
    <property type="entry name" value="ZnF_C2H2"/>
    <property type="match status" value="10"/>
</dbReference>
<dbReference type="InterPro" id="IPR036236">
    <property type="entry name" value="Znf_C2H2_sf"/>
</dbReference>
<reference evidence="13 14" key="1">
    <citation type="submission" date="2024-05" db="EMBL/GenBank/DDBJ databases">
        <authorList>
            <person name="Wallberg A."/>
        </authorList>
    </citation>
    <scope>NUCLEOTIDE SEQUENCE [LARGE SCALE GENOMIC DNA]</scope>
</reference>
<keyword evidence="2" id="KW-0479">Metal-binding</keyword>
<comment type="subcellular location">
    <subcellularLocation>
        <location evidence="1">Nucleus</location>
    </subcellularLocation>
</comment>
<dbReference type="EMBL" id="CAXKWB010020069">
    <property type="protein sequence ID" value="CAL4122397.1"/>
    <property type="molecule type" value="Genomic_DNA"/>
</dbReference>
<dbReference type="GO" id="GO:0005694">
    <property type="term" value="C:chromosome"/>
    <property type="evidence" value="ECO:0007669"/>
    <property type="project" value="UniProtKB-ARBA"/>
</dbReference>
<dbReference type="GO" id="GO:0008270">
    <property type="term" value="F:zinc ion binding"/>
    <property type="evidence" value="ECO:0007669"/>
    <property type="project" value="UniProtKB-KW"/>
</dbReference>
<evidence type="ECO:0000313" key="13">
    <source>
        <dbReference type="EMBL" id="CAL4122397.1"/>
    </source>
</evidence>
<feature type="compositionally biased region" description="Polar residues" evidence="11">
    <location>
        <begin position="85"/>
        <end position="98"/>
    </location>
</feature>
<feature type="domain" description="C2H2-type" evidence="12">
    <location>
        <begin position="187"/>
        <end position="215"/>
    </location>
</feature>
<evidence type="ECO:0000256" key="8">
    <source>
        <dbReference type="ARBA" id="ARBA00023163"/>
    </source>
</evidence>
<keyword evidence="8" id="KW-0804">Transcription</keyword>
<evidence type="ECO:0000256" key="4">
    <source>
        <dbReference type="ARBA" id="ARBA00022771"/>
    </source>
</evidence>
<feature type="region of interest" description="Disordered" evidence="11">
    <location>
        <begin position="1138"/>
        <end position="1158"/>
    </location>
</feature>
<feature type="region of interest" description="Disordered" evidence="11">
    <location>
        <begin position="825"/>
        <end position="851"/>
    </location>
</feature>
<dbReference type="PANTHER" id="PTHR24376">
    <property type="entry name" value="ZINC FINGER PROTEIN"/>
    <property type="match status" value="1"/>
</dbReference>
<proteinExistence type="predicted"/>
<dbReference type="GO" id="GO:0005634">
    <property type="term" value="C:nucleus"/>
    <property type="evidence" value="ECO:0007669"/>
    <property type="project" value="UniProtKB-SubCell"/>
</dbReference>
<evidence type="ECO:0000256" key="1">
    <source>
        <dbReference type="ARBA" id="ARBA00004123"/>
    </source>
</evidence>